<dbReference type="InterPro" id="IPR012347">
    <property type="entry name" value="Ferritin-like"/>
</dbReference>
<evidence type="ECO:0000313" key="5">
    <source>
        <dbReference type="Proteomes" id="UP001501207"/>
    </source>
</evidence>
<feature type="signal peptide" evidence="2">
    <location>
        <begin position="1"/>
        <end position="19"/>
    </location>
</feature>
<comment type="caution">
    <text evidence="4">The sequence shown here is derived from an EMBL/GenBank/DDBJ whole genome shotgun (WGS) entry which is preliminary data.</text>
</comment>
<reference evidence="5" key="1">
    <citation type="journal article" date="2019" name="Int. J. Syst. Evol. Microbiol.">
        <title>The Global Catalogue of Microorganisms (GCM) 10K type strain sequencing project: providing services to taxonomists for standard genome sequencing and annotation.</title>
        <authorList>
            <consortium name="The Broad Institute Genomics Platform"/>
            <consortium name="The Broad Institute Genome Sequencing Center for Infectious Disease"/>
            <person name="Wu L."/>
            <person name="Ma J."/>
        </authorList>
    </citation>
    <scope>NUCLEOTIDE SEQUENCE [LARGE SCALE GENOMIC DNA]</scope>
    <source>
        <strain evidence="5">JCM 17664</strain>
    </source>
</reference>
<dbReference type="InterPro" id="IPR025419">
    <property type="entry name" value="DUF4142"/>
</dbReference>
<dbReference type="Gene3D" id="1.20.1260.10">
    <property type="match status" value="1"/>
</dbReference>
<dbReference type="EMBL" id="BAABFN010000005">
    <property type="protein sequence ID" value="GAA4312187.1"/>
    <property type="molecule type" value="Genomic_DNA"/>
</dbReference>
<sequence>MKKIFVLGGSVLLLTLTQACNNGSGTGNGNSNVDTADSMNAASAPVEKSDADFMVSAAIGGMSEVEMGRTAQQKATNPRVSAFGAMMVNDHSKANDSLKTLAARKSITLPDSLDQAHRSDVDKLSSMSKGYDKAYIDDMVKDHEKDIDEFEKGAQNVKDPDIQAFITQTLPVLRTHLDSAKAIQESLK</sequence>
<organism evidence="4 5">
    <name type="scientific">Compostibacter hankyongensis</name>
    <dbReference type="NCBI Taxonomy" id="1007089"/>
    <lineage>
        <taxon>Bacteria</taxon>
        <taxon>Pseudomonadati</taxon>
        <taxon>Bacteroidota</taxon>
        <taxon>Chitinophagia</taxon>
        <taxon>Chitinophagales</taxon>
        <taxon>Chitinophagaceae</taxon>
        <taxon>Compostibacter</taxon>
    </lineage>
</organism>
<dbReference type="PANTHER" id="PTHR38593">
    <property type="entry name" value="BLR2558 PROTEIN"/>
    <property type="match status" value="1"/>
</dbReference>
<evidence type="ECO:0000259" key="3">
    <source>
        <dbReference type="Pfam" id="PF13628"/>
    </source>
</evidence>
<evidence type="ECO:0000256" key="1">
    <source>
        <dbReference type="SAM" id="MobiDB-lite"/>
    </source>
</evidence>
<proteinExistence type="predicted"/>
<keyword evidence="2" id="KW-0732">Signal</keyword>
<feature type="region of interest" description="Disordered" evidence="1">
    <location>
        <begin position="25"/>
        <end position="44"/>
    </location>
</feature>
<dbReference type="PANTHER" id="PTHR38593:SF1">
    <property type="entry name" value="BLR2558 PROTEIN"/>
    <property type="match status" value="1"/>
</dbReference>
<feature type="domain" description="DUF4142" evidence="3">
    <location>
        <begin position="49"/>
        <end position="183"/>
    </location>
</feature>
<keyword evidence="5" id="KW-1185">Reference proteome</keyword>
<dbReference type="Proteomes" id="UP001501207">
    <property type="component" value="Unassembled WGS sequence"/>
</dbReference>
<protein>
    <recommendedName>
        <fullName evidence="3">DUF4142 domain-containing protein</fullName>
    </recommendedName>
</protein>
<dbReference type="Pfam" id="PF13628">
    <property type="entry name" value="DUF4142"/>
    <property type="match status" value="1"/>
</dbReference>
<feature type="chain" id="PRO_5045513557" description="DUF4142 domain-containing protein" evidence="2">
    <location>
        <begin position="20"/>
        <end position="188"/>
    </location>
</feature>
<gene>
    <name evidence="4" type="ORF">GCM10023143_21720</name>
</gene>
<dbReference type="RefSeq" id="WP_344979144.1">
    <property type="nucleotide sequence ID" value="NZ_BAABFN010000005.1"/>
</dbReference>
<dbReference type="PROSITE" id="PS51257">
    <property type="entry name" value="PROKAR_LIPOPROTEIN"/>
    <property type="match status" value="1"/>
</dbReference>
<accession>A0ABP8FW23</accession>
<name>A0ABP8FW23_9BACT</name>
<evidence type="ECO:0000313" key="4">
    <source>
        <dbReference type="EMBL" id="GAA4312187.1"/>
    </source>
</evidence>
<evidence type="ECO:0000256" key="2">
    <source>
        <dbReference type="SAM" id="SignalP"/>
    </source>
</evidence>